<feature type="domain" description="UspA" evidence="2">
    <location>
        <begin position="21"/>
        <end position="153"/>
    </location>
</feature>
<gene>
    <name evidence="3" type="ORF">FXN61_38995</name>
</gene>
<dbReference type="Proteomes" id="UP001515943">
    <property type="component" value="Unassembled WGS sequence"/>
</dbReference>
<dbReference type="SUPFAM" id="SSF52402">
    <property type="entry name" value="Adenine nucleotide alpha hydrolases-like"/>
    <property type="match status" value="1"/>
</dbReference>
<dbReference type="InterPro" id="IPR006015">
    <property type="entry name" value="Universal_stress_UspA"/>
</dbReference>
<comment type="similarity">
    <text evidence="1">Belongs to the universal stress protein A family.</text>
</comment>
<dbReference type="Pfam" id="PF00582">
    <property type="entry name" value="Usp"/>
    <property type="match status" value="1"/>
</dbReference>
<accession>A0ABX1FUH6</accession>
<evidence type="ECO:0000256" key="1">
    <source>
        <dbReference type="ARBA" id="ARBA00008791"/>
    </source>
</evidence>
<dbReference type="InterPro" id="IPR006016">
    <property type="entry name" value="UspA"/>
</dbReference>
<reference evidence="3 4" key="1">
    <citation type="submission" date="2019-08" db="EMBL/GenBank/DDBJ databases">
        <title>Lentzea from Indian Himalayas.</title>
        <authorList>
            <person name="Mandal S."/>
            <person name="Mallick Gupta A."/>
            <person name="Maiti P.K."/>
            <person name="Sarkar J."/>
            <person name="Mandal S."/>
        </authorList>
    </citation>
    <scope>NUCLEOTIDE SEQUENCE [LARGE SCALE GENOMIC DNA]</scope>
    <source>
        <strain evidence="3 4">PSKA42</strain>
    </source>
</reference>
<comment type="caution">
    <text evidence="3">The sequence shown here is derived from an EMBL/GenBank/DDBJ whole genome shotgun (WGS) entry which is preliminary data.</text>
</comment>
<evidence type="ECO:0000259" key="2">
    <source>
        <dbReference type="Pfam" id="PF00582"/>
    </source>
</evidence>
<proteinExistence type="inferred from homology"/>
<keyword evidence="4" id="KW-1185">Reference proteome</keyword>
<dbReference type="Gene3D" id="3.40.50.620">
    <property type="entry name" value="HUPs"/>
    <property type="match status" value="1"/>
</dbReference>
<dbReference type="PANTHER" id="PTHR31964">
    <property type="entry name" value="ADENINE NUCLEOTIDE ALPHA HYDROLASES-LIKE SUPERFAMILY PROTEIN"/>
    <property type="match status" value="1"/>
</dbReference>
<name>A0ABX1FUH6_9PSEU</name>
<sequence>MHTTTTPVVVARDETIDEGQVVVGVDGSELSAPAIDFGFDFAARHGCDLVAVHAVTDRAVDVATETEQWREIRDEADKFLAATIAGHAQRYPDVKTQRVVSFDNPAQALVNQATNAALLVVGSHGRGPVRRALLGSVSHALVYHAPCSVAVLRRRRD</sequence>
<evidence type="ECO:0000313" key="3">
    <source>
        <dbReference type="EMBL" id="NKE62405.1"/>
    </source>
</evidence>
<protein>
    <submittedName>
        <fullName evidence="3">Universal stress protein</fullName>
    </submittedName>
</protein>
<dbReference type="EMBL" id="VSRL01000247">
    <property type="protein sequence ID" value="NKE62405.1"/>
    <property type="molecule type" value="Genomic_DNA"/>
</dbReference>
<evidence type="ECO:0000313" key="4">
    <source>
        <dbReference type="Proteomes" id="UP001515943"/>
    </source>
</evidence>
<organism evidence="3 4">
    <name type="scientific">Lentzea indica</name>
    <dbReference type="NCBI Taxonomy" id="2604800"/>
    <lineage>
        <taxon>Bacteria</taxon>
        <taxon>Bacillati</taxon>
        <taxon>Actinomycetota</taxon>
        <taxon>Actinomycetes</taxon>
        <taxon>Pseudonocardiales</taxon>
        <taxon>Pseudonocardiaceae</taxon>
        <taxon>Lentzea</taxon>
    </lineage>
</organism>
<dbReference type="InterPro" id="IPR014729">
    <property type="entry name" value="Rossmann-like_a/b/a_fold"/>
</dbReference>
<dbReference type="PRINTS" id="PR01438">
    <property type="entry name" value="UNVRSLSTRESS"/>
</dbReference>
<dbReference type="PANTHER" id="PTHR31964:SF113">
    <property type="entry name" value="USPA DOMAIN-CONTAINING PROTEIN"/>
    <property type="match status" value="1"/>
</dbReference>